<accession>A0A0F8XTX3</accession>
<comment type="caution">
    <text evidence="1">The sequence shown here is derived from an EMBL/GenBank/DDBJ whole genome shotgun (WGS) entry which is preliminary data.</text>
</comment>
<evidence type="ECO:0000313" key="1">
    <source>
        <dbReference type="EMBL" id="KKK64690.1"/>
    </source>
</evidence>
<protein>
    <recommendedName>
        <fullName evidence="2">Ribosomal protein L7/L12 C-terminal domain-containing protein</fullName>
    </recommendedName>
</protein>
<name>A0A0F8XTX3_9ZZZZ</name>
<dbReference type="InterPro" id="IPR014719">
    <property type="entry name" value="Ribosomal_bL12_C/ClpS-like"/>
</dbReference>
<dbReference type="AlphaFoldDB" id="A0A0F8XTX3"/>
<proteinExistence type="predicted"/>
<dbReference type="Gene3D" id="3.30.1390.10">
    <property type="match status" value="1"/>
</dbReference>
<feature type="non-terminal residue" evidence="1">
    <location>
        <position position="1"/>
    </location>
</feature>
<gene>
    <name evidence="1" type="ORF">LCGC14_2981630</name>
</gene>
<organism evidence="1">
    <name type="scientific">marine sediment metagenome</name>
    <dbReference type="NCBI Taxonomy" id="412755"/>
    <lineage>
        <taxon>unclassified sequences</taxon>
        <taxon>metagenomes</taxon>
        <taxon>ecological metagenomes</taxon>
    </lineage>
</organism>
<sequence>LIELLEEERKIEAIKLHREETGSGLLDSKNYVEALAEKTGPFGYERRLG</sequence>
<dbReference type="EMBL" id="LAZR01060909">
    <property type="protein sequence ID" value="KKK64690.1"/>
    <property type="molecule type" value="Genomic_DNA"/>
</dbReference>
<evidence type="ECO:0008006" key="2">
    <source>
        <dbReference type="Google" id="ProtNLM"/>
    </source>
</evidence>
<reference evidence="1" key="1">
    <citation type="journal article" date="2015" name="Nature">
        <title>Complex archaea that bridge the gap between prokaryotes and eukaryotes.</title>
        <authorList>
            <person name="Spang A."/>
            <person name="Saw J.H."/>
            <person name="Jorgensen S.L."/>
            <person name="Zaremba-Niedzwiedzka K."/>
            <person name="Martijn J."/>
            <person name="Lind A.E."/>
            <person name="van Eijk R."/>
            <person name="Schleper C."/>
            <person name="Guy L."/>
            <person name="Ettema T.J."/>
        </authorList>
    </citation>
    <scope>NUCLEOTIDE SEQUENCE</scope>
</reference>